<dbReference type="AlphaFoldDB" id="A0A430B4H5"/>
<dbReference type="InterPro" id="IPR028098">
    <property type="entry name" value="Glyco_trans_4-like_N"/>
</dbReference>
<evidence type="ECO:0000313" key="4">
    <source>
        <dbReference type="Proteomes" id="UP000287605"/>
    </source>
</evidence>
<dbReference type="InterPro" id="IPR050194">
    <property type="entry name" value="Glycosyltransferase_grp1"/>
</dbReference>
<gene>
    <name evidence="3" type="ORF">CBF29_02390</name>
</gene>
<sequence>MKIGFFSDTYFPQVSGVSTSIKTLKEGLEKSGHQVYIFTTSDPAAEPSEEQIIRLPSIPFWSFKDRRIAISGKKKALKIARELQLDVVHTQTEFSLGFVGKYVAEKMNLPHLHTYHTMYEDYLHYIAGGKMLRPQHVAYLSRYFCNSADGIIAPSSKVEKQLHQYGVTSQIKIIPTGVDLEKFSRQSEGRDVRAELGIADHQPMILSLSRLSKEKNIEAILKSMPKILKTQPKAMFVIVGDGPQKEELEMLAKELDVSHAVIFTGEKKSDEVRDYYTAADVFVSASSSESQGLTYIEAISSGTSIVAKLSNYTQSLVGPKGELGSLFVKDDSLAEVILNQLSRKVSGEEQKKFKKILLNEISSDTFSERVLFFYEKAAELYKEAPFMQMANIS</sequence>
<keyword evidence="4" id="KW-1185">Reference proteome</keyword>
<dbReference type="RefSeq" id="WP_126806911.1">
    <property type="nucleotide sequence ID" value="NZ_NGKA01000002.1"/>
</dbReference>
<dbReference type="GO" id="GO:0016758">
    <property type="term" value="F:hexosyltransferase activity"/>
    <property type="evidence" value="ECO:0007669"/>
    <property type="project" value="TreeGrafter"/>
</dbReference>
<dbReference type="SUPFAM" id="SSF53756">
    <property type="entry name" value="UDP-Glycosyltransferase/glycogen phosphorylase"/>
    <property type="match status" value="1"/>
</dbReference>
<dbReference type="OrthoDB" id="9802525at2"/>
<evidence type="ECO:0000313" key="3">
    <source>
        <dbReference type="EMBL" id="RSU15203.1"/>
    </source>
</evidence>
<evidence type="ECO:0000259" key="2">
    <source>
        <dbReference type="Pfam" id="PF13439"/>
    </source>
</evidence>
<dbReference type="Proteomes" id="UP000287605">
    <property type="component" value="Unassembled WGS sequence"/>
</dbReference>
<comment type="caution">
    <text evidence="3">The sequence shown here is derived from an EMBL/GenBank/DDBJ whole genome shotgun (WGS) entry which is preliminary data.</text>
</comment>
<dbReference type="InterPro" id="IPR001296">
    <property type="entry name" value="Glyco_trans_1"/>
</dbReference>
<reference evidence="3 4" key="1">
    <citation type="submission" date="2017-05" db="EMBL/GenBank/DDBJ databases">
        <title>Vagococcus spp. assemblies.</title>
        <authorList>
            <person name="Gulvik C.A."/>
        </authorList>
    </citation>
    <scope>NUCLEOTIDE SEQUENCE [LARGE SCALE GENOMIC DNA]</scope>
    <source>
        <strain evidence="3 4">CCUG 51432</strain>
    </source>
</reference>
<evidence type="ECO:0000259" key="1">
    <source>
        <dbReference type="Pfam" id="PF00534"/>
    </source>
</evidence>
<dbReference type="Pfam" id="PF00534">
    <property type="entry name" value="Glycos_transf_1"/>
    <property type="match status" value="1"/>
</dbReference>
<keyword evidence="3" id="KW-0808">Transferase</keyword>
<dbReference type="PANTHER" id="PTHR45947">
    <property type="entry name" value="SULFOQUINOVOSYL TRANSFERASE SQD2"/>
    <property type="match status" value="1"/>
</dbReference>
<name>A0A430B4H5_9ENTE</name>
<dbReference type="Gene3D" id="3.40.50.2000">
    <property type="entry name" value="Glycogen Phosphorylase B"/>
    <property type="match status" value="2"/>
</dbReference>
<dbReference type="PANTHER" id="PTHR45947:SF3">
    <property type="entry name" value="SULFOQUINOVOSYL TRANSFERASE SQD2"/>
    <property type="match status" value="1"/>
</dbReference>
<dbReference type="FunFam" id="3.40.50.2000:FF:000136">
    <property type="entry name" value="Glycosyl transferase, group 1"/>
    <property type="match status" value="1"/>
</dbReference>
<proteinExistence type="predicted"/>
<feature type="domain" description="Glycosyl transferase family 1" evidence="1">
    <location>
        <begin position="192"/>
        <end position="354"/>
    </location>
</feature>
<dbReference type="Pfam" id="PF13439">
    <property type="entry name" value="Glyco_transf_4"/>
    <property type="match status" value="1"/>
</dbReference>
<accession>A0A430B4H5</accession>
<feature type="domain" description="Glycosyltransferase subfamily 4-like N-terminal" evidence="2">
    <location>
        <begin position="14"/>
        <end position="182"/>
    </location>
</feature>
<protein>
    <submittedName>
        <fullName evidence="3">1,2-diacylglycerol 3-glucosyltransferase</fullName>
    </submittedName>
</protein>
<dbReference type="EMBL" id="NGKA01000002">
    <property type="protein sequence ID" value="RSU15203.1"/>
    <property type="molecule type" value="Genomic_DNA"/>
</dbReference>
<dbReference type="CDD" id="cd03817">
    <property type="entry name" value="GT4_UGDG-like"/>
    <property type="match status" value="1"/>
</dbReference>
<organism evidence="3 4">
    <name type="scientific">Vagococcus elongatus</name>
    <dbReference type="NCBI Taxonomy" id="180344"/>
    <lineage>
        <taxon>Bacteria</taxon>
        <taxon>Bacillati</taxon>
        <taxon>Bacillota</taxon>
        <taxon>Bacilli</taxon>
        <taxon>Lactobacillales</taxon>
        <taxon>Enterococcaceae</taxon>
        <taxon>Vagococcus</taxon>
    </lineage>
</organism>